<dbReference type="Proteomes" id="UP000603453">
    <property type="component" value="Unassembled WGS sequence"/>
</dbReference>
<feature type="region of interest" description="Disordered" evidence="1">
    <location>
        <begin position="1"/>
        <end position="92"/>
    </location>
</feature>
<feature type="compositionally biased region" description="Low complexity" evidence="1">
    <location>
        <begin position="68"/>
        <end position="79"/>
    </location>
</feature>
<keyword evidence="3" id="KW-1185">Reference proteome</keyword>
<feature type="compositionally biased region" description="Polar residues" evidence="1">
    <location>
        <begin position="1"/>
        <end position="16"/>
    </location>
</feature>
<evidence type="ECO:0000313" key="3">
    <source>
        <dbReference type="Proteomes" id="UP000603453"/>
    </source>
</evidence>
<sequence length="144" mass="14955">MSFQNYSSADFINGQSPNPPVVRGRPRTNPPSAAQIPTDVPVPTPSSVPASPSQHVPSAGPVPATEQASPAAAEPVSAADSIPEPNTTLNWDSPSTHVLIEIFPAYLVEAGVTSSNEEKAALIQMTEKAFNDNAAVNGRETSVP</sequence>
<reference evidence="2" key="1">
    <citation type="submission" date="2020-12" db="EMBL/GenBank/DDBJ databases">
        <title>Metabolic potential, ecology and presence of endohyphal bacteria is reflected in genomic diversity of Mucoromycotina.</title>
        <authorList>
            <person name="Muszewska A."/>
            <person name="Okrasinska A."/>
            <person name="Steczkiewicz K."/>
            <person name="Drgas O."/>
            <person name="Orlowska M."/>
            <person name="Perlinska-Lenart U."/>
            <person name="Aleksandrzak-Piekarczyk T."/>
            <person name="Szatraj K."/>
            <person name="Zielenkiewicz U."/>
            <person name="Pilsyk S."/>
            <person name="Malc E."/>
            <person name="Mieczkowski P."/>
            <person name="Kruszewska J.S."/>
            <person name="Biernat P."/>
            <person name="Pawlowska J."/>
        </authorList>
    </citation>
    <scope>NUCLEOTIDE SEQUENCE</scope>
    <source>
        <strain evidence="2">WA0000017839</strain>
    </source>
</reference>
<organism evidence="2 3">
    <name type="scientific">Mucor saturninus</name>
    <dbReference type="NCBI Taxonomy" id="64648"/>
    <lineage>
        <taxon>Eukaryota</taxon>
        <taxon>Fungi</taxon>
        <taxon>Fungi incertae sedis</taxon>
        <taxon>Mucoromycota</taxon>
        <taxon>Mucoromycotina</taxon>
        <taxon>Mucoromycetes</taxon>
        <taxon>Mucorales</taxon>
        <taxon>Mucorineae</taxon>
        <taxon>Mucoraceae</taxon>
        <taxon>Mucor</taxon>
    </lineage>
</organism>
<dbReference type="EMBL" id="JAEPRD010000223">
    <property type="protein sequence ID" value="KAG2193634.1"/>
    <property type="molecule type" value="Genomic_DNA"/>
</dbReference>
<evidence type="ECO:0000256" key="1">
    <source>
        <dbReference type="SAM" id="MobiDB-lite"/>
    </source>
</evidence>
<evidence type="ECO:0000313" key="2">
    <source>
        <dbReference type="EMBL" id="KAG2193634.1"/>
    </source>
</evidence>
<dbReference type="AlphaFoldDB" id="A0A8H7QJ20"/>
<comment type="caution">
    <text evidence="2">The sequence shown here is derived from an EMBL/GenBank/DDBJ whole genome shotgun (WGS) entry which is preliminary data.</text>
</comment>
<gene>
    <name evidence="2" type="ORF">INT47_007466</name>
</gene>
<protein>
    <submittedName>
        <fullName evidence="2">Uncharacterized protein</fullName>
    </submittedName>
</protein>
<name>A0A8H7QJ20_9FUNG</name>
<proteinExistence type="predicted"/>
<accession>A0A8H7QJ20</accession>